<evidence type="ECO:0000313" key="4">
    <source>
        <dbReference type="Proteomes" id="UP000265515"/>
    </source>
</evidence>
<name>A0A388LWN4_CHABU</name>
<comment type="caution">
    <text evidence="3">The sequence shown here is derived from an EMBL/GenBank/DDBJ whole genome shotgun (WGS) entry which is preliminary data.</text>
</comment>
<proteinExistence type="predicted"/>
<gene>
    <name evidence="3" type="ORF">CBR_g41799</name>
</gene>
<dbReference type="Proteomes" id="UP000265515">
    <property type="component" value="Unassembled WGS sequence"/>
</dbReference>
<evidence type="ECO:0000256" key="2">
    <source>
        <dbReference type="SAM" id="Phobius"/>
    </source>
</evidence>
<evidence type="ECO:0000313" key="3">
    <source>
        <dbReference type="EMBL" id="GBG86734.1"/>
    </source>
</evidence>
<keyword evidence="2" id="KW-1133">Transmembrane helix</keyword>
<accession>A0A388LWN4</accession>
<reference evidence="3 4" key="1">
    <citation type="journal article" date="2018" name="Cell">
        <title>The Chara Genome: Secondary Complexity and Implications for Plant Terrestrialization.</title>
        <authorList>
            <person name="Nishiyama T."/>
            <person name="Sakayama H."/>
            <person name="Vries J.D."/>
            <person name="Buschmann H."/>
            <person name="Saint-Marcoux D."/>
            <person name="Ullrich K.K."/>
            <person name="Haas F.B."/>
            <person name="Vanderstraeten L."/>
            <person name="Becker D."/>
            <person name="Lang D."/>
            <person name="Vosolsobe S."/>
            <person name="Rombauts S."/>
            <person name="Wilhelmsson P.K.I."/>
            <person name="Janitza P."/>
            <person name="Kern R."/>
            <person name="Heyl A."/>
            <person name="Rumpler F."/>
            <person name="Villalobos L.I.A.C."/>
            <person name="Clay J.M."/>
            <person name="Skokan R."/>
            <person name="Toyoda A."/>
            <person name="Suzuki Y."/>
            <person name="Kagoshima H."/>
            <person name="Schijlen E."/>
            <person name="Tajeshwar N."/>
            <person name="Catarino B."/>
            <person name="Hetherington A.J."/>
            <person name="Saltykova A."/>
            <person name="Bonnot C."/>
            <person name="Breuninger H."/>
            <person name="Symeonidi A."/>
            <person name="Radhakrishnan G.V."/>
            <person name="Van Nieuwerburgh F."/>
            <person name="Deforce D."/>
            <person name="Chang C."/>
            <person name="Karol K.G."/>
            <person name="Hedrich R."/>
            <person name="Ulvskov P."/>
            <person name="Glockner G."/>
            <person name="Delwiche C.F."/>
            <person name="Petrasek J."/>
            <person name="Van de Peer Y."/>
            <person name="Friml J."/>
            <person name="Beilby M."/>
            <person name="Dolan L."/>
            <person name="Kohara Y."/>
            <person name="Sugano S."/>
            <person name="Fujiyama A."/>
            <person name="Delaux P.-M."/>
            <person name="Quint M."/>
            <person name="TheiBen G."/>
            <person name="Hagemann M."/>
            <person name="Harholt J."/>
            <person name="Dunand C."/>
            <person name="Zachgo S."/>
            <person name="Langdale J."/>
            <person name="Maumus F."/>
            <person name="Straeten D.V.D."/>
            <person name="Gould S.B."/>
            <person name="Rensing S.A."/>
        </authorList>
    </citation>
    <scope>NUCLEOTIDE SEQUENCE [LARGE SCALE GENOMIC DNA]</scope>
    <source>
        <strain evidence="3 4">S276</strain>
    </source>
</reference>
<keyword evidence="2" id="KW-0812">Transmembrane</keyword>
<feature type="transmembrane region" description="Helical" evidence="2">
    <location>
        <begin position="64"/>
        <end position="88"/>
    </location>
</feature>
<organism evidence="3 4">
    <name type="scientific">Chara braunii</name>
    <name type="common">Braun's stonewort</name>
    <dbReference type="NCBI Taxonomy" id="69332"/>
    <lineage>
        <taxon>Eukaryota</taxon>
        <taxon>Viridiplantae</taxon>
        <taxon>Streptophyta</taxon>
        <taxon>Charophyceae</taxon>
        <taxon>Charales</taxon>
        <taxon>Characeae</taxon>
        <taxon>Chara</taxon>
    </lineage>
</organism>
<feature type="compositionally biased region" description="Gly residues" evidence="1">
    <location>
        <begin position="314"/>
        <end position="349"/>
    </location>
</feature>
<sequence length="441" mass="48157">MAQGSDNPGYCYGGGCKLEISQARKLRRICGLSNADDDDPPGTRRSSRSCSAQSRRCRDRVSRLGMELGLGLGLPTLLLQLLLLLSMLDRPSLLPPPPPPPPPPPHQQQPSRSAWWYIWYQWRHGWSWAEGRGGGGEGRWREESQPQELHRRESTHRIYGGLASAAVLVQPEQQFNNTIISIPPGECLFFPVTIPANTSVVVIIRPRQYPGTFALRIFLMDVVKPSKDRISCLPEEIPDRARRNTTVADFCCAINEPGLEGDLGLEAGSSVEYVISSKIPCMKVNMTLLLQFATEWRDKSGIVHGRTAEDVGQVGEGEGEAGGETGGGGGGGGAGGGGGGEGGGNGENGTGESVRTAPKFLITISQTPSNDSDKCLMVSSAESRFRHHRRRAIGRLSQAPPVYSDDTRPWRWWSFFSDVIANWWWPLCTIAWILLVTSSSP</sequence>
<feature type="region of interest" description="Disordered" evidence="1">
    <location>
        <begin position="307"/>
        <end position="352"/>
    </location>
</feature>
<keyword evidence="4" id="KW-1185">Reference proteome</keyword>
<evidence type="ECO:0000256" key="1">
    <source>
        <dbReference type="SAM" id="MobiDB-lite"/>
    </source>
</evidence>
<dbReference type="EMBL" id="BFEA01000577">
    <property type="protein sequence ID" value="GBG86734.1"/>
    <property type="molecule type" value="Genomic_DNA"/>
</dbReference>
<protein>
    <submittedName>
        <fullName evidence="3">Uncharacterized protein</fullName>
    </submittedName>
</protein>
<dbReference type="AlphaFoldDB" id="A0A388LWN4"/>
<dbReference type="SUPFAM" id="SSF101447">
    <property type="entry name" value="Formin homology 2 domain (FH2 domain)"/>
    <property type="match status" value="1"/>
</dbReference>
<feature type="region of interest" description="Disordered" evidence="1">
    <location>
        <begin position="33"/>
        <end position="52"/>
    </location>
</feature>
<dbReference type="Gramene" id="GBG86734">
    <property type="protein sequence ID" value="GBG86734"/>
    <property type="gene ID" value="CBR_g41799"/>
</dbReference>
<keyword evidence="2" id="KW-0472">Membrane</keyword>